<dbReference type="PRINTS" id="PR00950">
    <property type="entry name" value="TYPE3IMSPROT"/>
</dbReference>
<evidence type="ECO:0000256" key="7">
    <source>
        <dbReference type="ARBA" id="ARBA00022989"/>
    </source>
</evidence>
<keyword evidence="2" id="KW-0813">Transport</keyword>
<dbReference type="SUPFAM" id="SSF160544">
    <property type="entry name" value="EscU C-terminal domain-like"/>
    <property type="match status" value="1"/>
</dbReference>
<evidence type="ECO:0000256" key="3">
    <source>
        <dbReference type="ARBA" id="ARBA00022475"/>
    </source>
</evidence>
<dbReference type="AlphaFoldDB" id="A0A382MX25"/>
<dbReference type="GO" id="GO:0005886">
    <property type="term" value="C:plasma membrane"/>
    <property type="evidence" value="ECO:0007669"/>
    <property type="project" value="UniProtKB-SubCell"/>
</dbReference>
<dbReference type="EMBL" id="UINC01096306">
    <property type="protein sequence ID" value="SVC53080.1"/>
    <property type="molecule type" value="Genomic_DNA"/>
</dbReference>
<keyword evidence="4" id="KW-0812">Transmembrane</keyword>
<keyword evidence="7" id="KW-1133">Transmembrane helix</keyword>
<proteinExistence type="predicted"/>
<evidence type="ECO:0000256" key="2">
    <source>
        <dbReference type="ARBA" id="ARBA00022448"/>
    </source>
</evidence>
<feature type="non-terminal residue" evidence="9">
    <location>
        <position position="1"/>
    </location>
</feature>
<dbReference type="GO" id="GO:0044781">
    <property type="term" value="P:bacterial-type flagellum organization"/>
    <property type="evidence" value="ECO:0007669"/>
    <property type="project" value="UniProtKB-KW"/>
</dbReference>
<keyword evidence="8" id="KW-0472">Membrane</keyword>
<protein>
    <recommendedName>
        <fullName evidence="10">Flagellar biosynthesis protein FlhB</fullName>
    </recommendedName>
</protein>
<evidence type="ECO:0000256" key="5">
    <source>
        <dbReference type="ARBA" id="ARBA00022795"/>
    </source>
</evidence>
<dbReference type="PANTHER" id="PTHR30531:SF12">
    <property type="entry name" value="FLAGELLAR BIOSYNTHETIC PROTEIN FLHB"/>
    <property type="match status" value="1"/>
</dbReference>
<evidence type="ECO:0008006" key="10">
    <source>
        <dbReference type="Google" id="ProtNLM"/>
    </source>
</evidence>
<dbReference type="InterPro" id="IPR006135">
    <property type="entry name" value="T3SS_substrate_exporter"/>
</dbReference>
<evidence type="ECO:0000256" key="8">
    <source>
        <dbReference type="ARBA" id="ARBA00023136"/>
    </source>
</evidence>
<name>A0A382MX25_9ZZZZ</name>
<evidence type="ECO:0000313" key="9">
    <source>
        <dbReference type="EMBL" id="SVC53080.1"/>
    </source>
</evidence>
<dbReference type="Gene3D" id="3.40.1690.10">
    <property type="entry name" value="secretion proteins EscU"/>
    <property type="match status" value="1"/>
</dbReference>
<reference evidence="9" key="1">
    <citation type="submission" date="2018-05" db="EMBL/GenBank/DDBJ databases">
        <authorList>
            <person name="Lanie J.A."/>
            <person name="Ng W.-L."/>
            <person name="Kazmierczak K.M."/>
            <person name="Andrzejewski T.M."/>
            <person name="Davidsen T.M."/>
            <person name="Wayne K.J."/>
            <person name="Tettelin H."/>
            <person name="Glass J.I."/>
            <person name="Rusch D."/>
            <person name="Podicherti R."/>
            <person name="Tsui H.-C.T."/>
            <person name="Winkler M.E."/>
        </authorList>
    </citation>
    <scope>NUCLEOTIDE SEQUENCE</scope>
</reference>
<evidence type="ECO:0000256" key="4">
    <source>
        <dbReference type="ARBA" id="ARBA00022692"/>
    </source>
</evidence>
<accession>A0A382MX25</accession>
<dbReference type="FunFam" id="3.40.1690.10:FF:000001">
    <property type="entry name" value="Flagellar biosynthetic protein FlhB"/>
    <property type="match status" value="1"/>
</dbReference>
<comment type="subcellular location">
    <subcellularLocation>
        <location evidence="1">Cell membrane</location>
        <topology evidence="1">Multi-pass membrane protein</topology>
    </subcellularLocation>
</comment>
<evidence type="ECO:0000256" key="1">
    <source>
        <dbReference type="ARBA" id="ARBA00004651"/>
    </source>
</evidence>
<dbReference type="InterPro" id="IPR029025">
    <property type="entry name" value="T3SS_substrate_exporter_C"/>
</dbReference>
<keyword evidence="3" id="KW-1003">Cell membrane</keyword>
<keyword evidence="6" id="KW-0653">Protein transport</keyword>
<keyword evidence="5" id="KW-1005">Bacterial flagellum biogenesis</keyword>
<dbReference type="Pfam" id="PF01312">
    <property type="entry name" value="Bac_export_2"/>
    <property type="match status" value="1"/>
</dbReference>
<evidence type="ECO:0000256" key="6">
    <source>
        <dbReference type="ARBA" id="ARBA00022927"/>
    </source>
</evidence>
<sequence length="95" mass="10329">SADVVVTNPTHVAVALKYDPETMPAPKILAKGQRLMAQKIKELAREAGVPLVENKPLARALFKAVKIGDEIPEDLFKAVAQVLAFVFQLKHKSAV</sequence>
<organism evidence="9">
    <name type="scientific">marine metagenome</name>
    <dbReference type="NCBI Taxonomy" id="408172"/>
    <lineage>
        <taxon>unclassified sequences</taxon>
        <taxon>metagenomes</taxon>
        <taxon>ecological metagenomes</taxon>
    </lineage>
</organism>
<gene>
    <name evidence="9" type="ORF">METZ01_LOCUS305934</name>
</gene>
<dbReference type="PANTHER" id="PTHR30531">
    <property type="entry name" value="FLAGELLAR BIOSYNTHETIC PROTEIN FLHB"/>
    <property type="match status" value="1"/>
</dbReference>
<dbReference type="GO" id="GO:0009306">
    <property type="term" value="P:protein secretion"/>
    <property type="evidence" value="ECO:0007669"/>
    <property type="project" value="InterPro"/>
</dbReference>